<dbReference type="EMBL" id="JAZAVK010000037">
    <property type="protein sequence ID" value="KAK7428788.1"/>
    <property type="molecule type" value="Genomic_DNA"/>
</dbReference>
<organism evidence="5 6">
    <name type="scientific">Neonectria magnoliae</name>
    <dbReference type="NCBI Taxonomy" id="2732573"/>
    <lineage>
        <taxon>Eukaryota</taxon>
        <taxon>Fungi</taxon>
        <taxon>Dikarya</taxon>
        <taxon>Ascomycota</taxon>
        <taxon>Pezizomycotina</taxon>
        <taxon>Sordariomycetes</taxon>
        <taxon>Hypocreomycetidae</taxon>
        <taxon>Hypocreales</taxon>
        <taxon>Nectriaceae</taxon>
        <taxon>Neonectria</taxon>
    </lineage>
</organism>
<feature type="compositionally biased region" description="Basic residues" evidence="1">
    <location>
        <begin position="344"/>
        <end position="371"/>
    </location>
</feature>
<feature type="region of interest" description="Disordered" evidence="1">
    <location>
        <begin position="251"/>
        <end position="281"/>
    </location>
</feature>
<feature type="compositionally biased region" description="Low complexity" evidence="1">
    <location>
        <begin position="463"/>
        <end position="482"/>
    </location>
</feature>
<feature type="compositionally biased region" description="Polar residues" evidence="1">
    <location>
        <begin position="315"/>
        <end position="328"/>
    </location>
</feature>
<feature type="compositionally biased region" description="Acidic residues" evidence="1">
    <location>
        <begin position="9"/>
        <end position="20"/>
    </location>
</feature>
<dbReference type="Pfam" id="PF21639">
    <property type="entry name" value="ORC5_lid"/>
    <property type="match status" value="1"/>
</dbReference>
<feature type="region of interest" description="Disordered" evidence="1">
    <location>
        <begin position="726"/>
        <end position="745"/>
    </location>
</feature>
<evidence type="ECO:0008006" key="7">
    <source>
        <dbReference type="Google" id="ProtNLM"/>
    </source>
</evidence>
<keyword evidence="6" id="KW-1185">Reference proteome</keyword>
<dbReference type="InterPro" id="IPR019021">
    <property type="entry name" value="Mms22"/>
</dbReference>
<protein>
    <recommendedName>
        <fullName evidence="7">Orc1-like AAA ATPase domain-containing protein</fullName>
    </recommendedName>
</protein>
<evidence type="ECO:0000313" key="5">
    <source>
        <dbReference type="EMBL" id="KAK7428788.1"/>
    </source>
</evidence>
<feature type="region of interest" description="Disordered" evidence="1">
    <location>
        <begin position="618"/>
        <end position="699"/>
    </location>
</feature>
<feature type="compositionally biased region" description="Polar residues" evidence="1">
    <location>
        <begin position="626"/>
        <end position="636"/>
    </location>
</feature>
<evidence type="ECO:0000259" key="4">
    <source>
        <dbReference type="Pfam" id="PF21639"/>
    </source>
</evidence>
<evidence type="ECO:0000259" key="2">
    <source>
        <dbReference type="Pfam" id="PF13191"/>
    </source>
</evidence>
<dbReference type="SUPFAM" id="SSF52540">
    <property type="entry name" value="P-loop containing nucleoside triphosphate hydrolases"/>
    <property type="match status" value="1"/>
</dbReference>
<feature type="compositionally biased region" description="Basic and acidic residues" evidence="1">
    <location>
        <begin position="511"/>
        <end position="530"/>
    </location>
</feature>
<evidence type="ECO:0000256" key="1">
    <source>
        <dbReference type="SAM" id="MobiDB-lite"/>
    </source>
</evidence>
<feature type="domain" description="Origin recognition complex subunit 5 C-terminal" evidence="3">
    <location>
        <begin position="2512"/>
        <end position="2659"/>
    </location>
</feature>
<accession>A0ABR1I5E6</accession>
<feature type="region of interest" description="Disordered" evidence="1">
    <location>
        <begin position="504"/>
        <end position="536"/>
    </location>
</feature>
<dbReference type="InterPro" id="IPR048866">
    <property type="entry name" value="ORC5_lid"/>
</dbReference>
<feature type="compositionally biased region" description="Low complexity" evidence="1">
    <location>
        <begin position="77"/>
        <end position="116"/>
    </location>
</feature>
<dbReference type="InterPro" id="IPR047088">
    <property type="entry name" value="ORC5_C"/>
</dbReference>
<dbReference type="Pfam" id="PF13191">
    <property type="entry name" value="AAA_16"/>
    <property type="match status" value="1"/>
</dbReference>
<feature type="domain" description="ORC5 lid" evidence="4">
    <location>
        <begin position="2418"/>
        <end position="2477"/>
    </location>
</feature>
<dbReference type="Pfam" id="PF09462">
    <property type="entry name" value="Mus7"/>
    <property type="match status" value="1"/>
</dbReference>
<sequence length="2661" mass="296067">MVNWQELGEVPDSEDDDAFDSQEPAAVPDLAPTTTPTTTTAYQPDHEKDNAQERGKKEAEDIWDVPDSQESDPPILSRDVTTRRPTTTSRPVETLVIVSSPLSSPLSSLPSSPSSPARDDLDLPPVNFVSVPRNATLDFDSQLPNRNHQQPVGRDEIPTSYVELSSPPQSLRADARDVPLLSLPDESDPVLLQSQELGQAADRQVAVRFERSLRPRKPIQEHPYLLENAQYSSLLRENGVRPLRMALEAERRRRQQASQDKDFEDDSQEVVQPEVSDESQLNGLEEFLDGVDRLAVLSLSPSPLKTSPMMDRAGPSSQASSTGDTDGTSMAGEDLPALADLLKQHTRPVPKNTAKRKSSTPHSSMRKRKRHDIVDSDPLEPASIFRLVAGPSDSPAAQRNSRRSPERPVIEIIEPQLQRSLPPTPLRRPPGDRPTHQSTTPSVPRPLVIHSDSEDELAREDPASASEDGGSASEPESGSGSEMVHTVSRRIRGVLPASWLRLDQQAGRAKNQKDAHKRLADRSPEREQRRGVAQRRLVAPRDHATTQLFFEDSDDDAPAPRQRTTDDVFHNQTRLVLQEDPDMMSMPDISVPEGPWSDDGASVVEDDRVDHMLPSKKRQMKLSESFRGTSNRLKTTSNHRKPTSAKPPRQPRITSMFNGSQTLPSSAMELVKKNYRKPASKRKTKRGKGRRSQHTGRLVAPPRLSILDVIEPNAPRFLKIAARAANRRQDMGRSGPGKKMISLGTREDHVDAVSVLSDWRGGSIPQRQSVSAARKQRKAKPEQPKTPLSETSPNISTCQQRRPPTSLTTRRLVKHTTNGGTISFRSNHASEVSRARQRRRASGQLSRSGSGVARPAQLEMDETDQTGKFHFNATKRRLDCLYRKQREDFSNSSLLAFNETGTEAGIPASPPPEDNPVPLRIVKPQGVEQPKSRYRKKIKPRQVDVEAPQYSRANDPIPIAATPVPEPVQGGAESGKFQGLGQYGTQYTHHFEAFPLGPHVYFHESTLIGSGALENVFHNAYYQKILDFRPRSAFNLDGQTLRWGPWDAQVSSEMGVVLDFIAEQLECVPMADPLSAPSPALNAAAFITKFVLNSMSLVEPISAKSFVCRVLEAFRGFDGRVNTILGQSSPGTESRCSLIASVYDHLLITAFVALKVCQNDTSLVGEQFQIEDLVKDLAKTTVSSLLTTGLDQVTETYKHLLHERRFRESGLRADTPILHSWVTVMKILEQARIPRTSFWDVTYSVMATPELVTSLDAQEHEKLWKNMFTLLPLTEFNEKGMVVPGSRHDSSVDGWALPQKLMKKVFQLYKENVRQSPSFNNYCRALVGRCHYLVQQWGWRKCVAVVGVIFDFFGSQNLAHLRNEEVFKSPKFLEELSGNPSLAVEKEDRCFHIFLKLVALSIKKLSEVGSLNDIRNLIARTMPNHNRQHLKEQIIHERDLAALRNHHDLLCTLFWASPTELRPGAHLIERLVVPASSHKEACLINLRAWKQLANFIIASGEATTSFKPFAQWRNGFFKSIMHQFDSVASDMHQQFLLLSKDASNTVSSEMVDAMVALNRAAIQDVVLFSTTASLDVMRHAGDLEAATFALNTLQLQHVFKHFSVCPPELSWSVLQTSLATLEVFLSRVDDFKESEESQQSESQLLNSAQADDALLVVDHDLSSSFFSMARCVISSRRDNRLGVLPAITKLQCTELAVTLSARLGVRFINGGVLRLCDMFKVGKYGLFEDVPAKISLDQRKILVLFVATLFKHGFEDFDDAGFTLPEVWTMALVKPRKHLAHENQLAQELQRQGKEFVPEAAIALAINPSYNSNRDMFEFAISWMRRCLGAAGPSRKKDILSEHSKTLKAVMQQIKRDLRTVAQEDAPEHPSFVAFIRDIIALIKTHGSEICKVDAFFYQINKEYSPSVQDPQLQVAAMLSYGLRLSDGDPRIAHQLFFFLFNSFKLSLSKDKLRDEVKFLHKGMKNPGILAFIFGKMLPAIIRASFLESSAFPLGDVYGEALRVLLNHHVIPHELTESDLPHVLVTIKAFVNGLDQLGQNDGPLTEEQMHLLRQVLSMINELWPFLNVLSRSQTSSVVWEQIHQVLKYASAGIETAETYIGNVLDVADYSLNPSLLLSGLRRPTVDLTHVDTHVKSFTNNIISDVRKNWIVTGNKMTIQGVSSTQSGQGLDEPVWDLEELVEDFDSTTTSKTSNCGITMASLFNLPDEIILTPLLQTFPCRERQIRSLATLLHPDAAACCNLVVHGTAATGKSAIVEQVLEQLKTHASLAAAVVNSVQCITGRHLFERIVGAVADALQWEDVPRRCESLAQLAVELVKMLRYPTRDPRWRFVLVLDAVDRQRDAPPTLLPALARLSEMIPCLTCVFVVTSPPAGFLRSPSSAALQFPPYAKADFVRILSLTPPDAITGATQQETTDLWTRFCAAVHDSLTKSASRTLPSFRHSCHALWPRFTAPVVAGTHSPKEFSKLLIAARVHFQDESVLNPNIVSVRPGETDTAIAKSSVTTTDLTNLLPTTARLLLLAAYLASHNATRHDLTLFSTYHHGRKRRRGGFASRNATRAKHRKIARKLLGAHAFVLERMMAIFTAVRSEWAEGSAVGAAGLDCDVGMAVATLASLRLLTRVGGAGDVMDRGGKWRINVGWEVIRGIGRSIGVEVEEWLID</sequence>
<feature type="region of interest" description="Disordered" evidence="1">
    <location>
        <begin position="1"/>
        <end position="172"/>
    </location>
</feature>
<feature type="compositionally biased region" description="Polar residues" evidence="1">
    <location>
        <begin position="786"/>
        <end position="800"/>
    </location>
</feature>
<name>A0ABR1I5E6_9HYPO</name>
<feature type="compositionally biased region" description="Acidic residues" evidence="1">
    <location>
        <begin position="61"/>
        <end position="70"/>
    </location>
</feature>
<evidence type="ECO:0000313" key="6">
    <source>
        <dbReference type="Proteomes" id="UP001498421"/>
    </source>
</evidence>
<gene>
    <name evidence="5" type="ORF">QQZ08_004713</name>
</gene>
<feature type="region of interest" description="Disordered" evidence="1">
    <location>
        <begin position="762"/>
        <end position="856"/>
    </location>
</feature>
<dbReference type="PANTHER" id="PTHR28122:SF1">
    <property type="entry name" value="E3 UBIQUITIN-PROTEIN LIGASE SUBSTRATE RECEPTOR MMS22"/>
    <property type="match status" value="1"/>
</dbReference>
<feature type="region of interest" description="Disordered" evidence="1">
    <location>
        <begin position="302"/>
        <end position="484"/>
    </location>
</feature>
<feature type="compositionally biased region" description="Polar residues" evidence="1">
    <location>
        <begin position="652"/>
        <end position="665"/>
    </location>
</feature>
<evidence type="ECO:0000259" key="3">
    <source>
        <dbReference type="Pfam" id="PF14630"/>
    </source>
</evidence>
<dbReference type="Pfam" id="PF14630">
    <property type="entry name" value="ORC5_C"/>
    <property type="match status" value="1"/>
</dbReference>
<dbReference type="InterPro" id="IPR041664">
    <property type="entry name" value="AAA_16"/>
</dbReference>
<feature type="compositionally biased region" description="Basic residues" evidence="1">
    <location>
        <begin position="673"/>
        <end position="694"/>
    </location>
</feature>
<proteinExistence type="predicted"/>
<feature type="compositionally biased region" description="Basic and acidic residues" evidence="1">
    <location>
        <begin position="44"/>
        <end position="60"/>
    </location>
</feature>
<dbReference type="InterPro" id="IPR027417">
    <property type="entry name" value="P-loop_NTPase"/>
</dbReference>
<dbReference type="Gene3D" id="3.40.50.300">
    <property type="entry name" value="P-loop containing nucleotide triphosphate hydrolases"/>
    <property type="match status" value="1"/>
</dbReference>
<dbReference type="Proteomes" id="UP001498421">
    <property type="component" value="Unassembled WGS sequence"/>
</dbReference>
<comment type="caution">
    <text evidence="5">The sequence shown here is derived from an EMBL/GenBank/DDBJ whole genome shotgun (WGS) entry which is preliminary data.</text>
</comment>
<feature type="compositionally biased region" description="Polar residues" evidence="1">
    <location>
        <begin position="815"/>
        <end position="830"/>
    </location>
</feature>
<feature type="compositionally biased region" description="Low complexity" evidence="1">
    <location>
        <begin position="842"/>
        <end position="851"/>
    </location>
</feature>
<feature type="domain" description="Orc1-like AAA ATPase" evidence="2">
    <location>
        <begin position="2217"/>
        <end position="2358"/>
    </location>
</feature>
<feature type="compositionally biased region" description="Low complexity" evidence="1">
    <location>
        <begin position="24"/>
        <end position="41"/>
    </location>
</feature>
<reference evidence="5 6" key="1">
    <citation type="journal article" date="2025" name="Microbiol. Resour. Announc.">
        <title>Draft genome sequences for Neonectria magnoliae and Neonectria punicea, canker pathogens of Liriodendron tulipifera and Acer saccharum in West Virginia.</title>
        <authorList>
            <person name="Petronek H.M."/>
            <person name="Kasson M.T."/>
            <person name="Metheny A.M."/>
            <person name="Stauder C.M."/>
            <person name="Lovett B."/>
            <person name="Lynch S.C."/>
            <person name="Garnas J.R."/>
            <person name="Kasson L.R."/>
            <person name="Stajich J.E."/>
        </authorList>
    </citation>
    <scope>NUCLEOTIDE SEQUENCE [LARGE SCALE GENOMIC DNA]</scope>
    <source>
        <strain evidence="5 6">NRRL 64651</strain>
    </source>
</reference>
<dbReference type="PANTHER" id="PTHR28122">
    <property type="entry name" value="E3 UBIQUITIN-PROTEIN LIGASE SUBSTRATE RECEPTOR MMS22"/>
    <property type="match status" value="1"/>
</dbReference>
<feature type="compositionally biased region" description="Low complexity" evidence="1">
    <location>
        <begin position="801"/>
        <end position="810"/>
    </location>
</feature>